<evidence type="ECO:0000259" key="12">
    <source>
        <dbReference type="Pfam" id="PF22421"/>
    </source>
</evidence>
<name>A0A6V7S3X7_PLAVN</name>
<dbReference type="PANTHER" id="PTHR11766">
    <property type="entry name" value="TYROSYL-TRNA SYNTHETASE"/>
    <property type="match status" value="1"/>
</dbReference>
<dbReference type="InterPro" id="IPR002307">
    <property type="entry name" value="Tyr-tRNA-ligase"/>
</dbReference>
<dbReference type="GO" id="GO:0006437">
    <property type="term" value="P:tyrosyl-tRNA aminoacylation"/>
    <property type="evidence" value="ECO:0007669"/>
    <property type="project" value="InterPro"/>
</dbReference>
<dbReference type="PANTHER" id="PTHR11766:SF0">
    <property type="entry name" value="TYROSINE--TRNA LIGASE, MITOCHONDRIAL"/>
    <property type="match status" value="1"/>
</dbReference>
<dbReference type="SUPFAM" id="SSF55174">
    <property type="entry name" value="Alpha-L RNA-binding motif"/>
    <property type="match status" value="1"/>
</dbReference>
<dbReference type="Gene3D" id="1.10.240.10">
    <property type="entry name" value="Tyrosyl-Transfer RNA Synthetase"/>
    <property type="match status" value="1"/>
</dbReference>
<dbReference type="SUPFAM" id="SSF52374">
    <property type="entry name" value="Nucleotidylyl transferase"/>
    <property type="match status" value="1"/>
</dbReference>
<dbReference type="GO" id="GO:0004831">
    <property type="term" value="F:tyrosine-tRNA ligase activity"/>
    <property type="evidence" value="ECO:0007669"/>
    <property type="project" value="UniProtKB-EC"/>
</dbReference>
<keyword evidence="5 10" id="KW-0694">RNA-binding</keyword>
<evidence type="ECO:0000256" key="10">
    <source>
        <dbReference type="PROSITE-ProRule" id="PRU00182"/>
    </source>
</evidence>
<evidence type="ECO:0000256" key="1">
    <source>
        <dbReference type="ARBA" id="ARBA00013160"/>
    </source>
</evidence>
<dbReference type="GO" id="GO:0003723">
    <property type="term" value="F:RNA binding"/>
    <property type="evidence" value="ECO:0007669"/>
    <property type="project" value="UniProtKB-KW"/>
</dbReference>
<comment type="similarity">
    <text evidence="11">Belongs to the class-I aminoacyl-tRNA synthetase family.</text>
</comment>
<keyword evidence="3 11" id="KW-0547">Nucleotide-binding</keyword>
<dbReference type="Pfam" id="PF22421">
    <property type="entry name" value="SYY_C-terminal"/>
    <property type="match status" value="1"/>
</dbReference>
<keyword evidence="4 11" id="KW-0067">ATP-binding</keyword>
<keyword evidence="6 11" id="KW-0648">Protein biosynthesis</keyword>
<dbReference type="InterPro" id="IPR054608">
    <property type="entry name" value="SYY-like_C"/>
</dbReference>
<protein>
    <recommendedName>
        <fullName evidence="1">tyrosine--tRNA ligase</fullName>
        <ecNumber evidence="1">6.1.1.1</ecNumber>
    </recommendedName>
    <alternativeName>
        <fullName evidence="8">Tyrosyl-tRNA synthetase</fullName>
    </alternativeName>
</protein>
<comment type="catalytic activity">
    <reaction evidence="9">
        <text>tRNA(Tyr) + L-tyrosine + ATP = L-tyrosyl-tRNA(Tyr) + AMP + diphosphate + H(+)</text>
        <dbReference type="Rhea" id="RHEA:10220"/>
        <dbReference type="Rhea" id="RHEA-COMP:9706"/>
        <dbReference type="Rhea" id="RHEA-COMP:9707"/>
        <dbReference type="ChEBI" id="CHEBI:15378"/>
        <dbReference type="ChEBI" id="CHEBI:30616"/>
        <dbReference type="ChEBI" id="CHEBI:33019"/>
        <dbReference type="ChEBI" id="CHEBI:58315"/>
        <dbReference type="ChEBI" id="CHEBI:78442"/>
        <dbReference type="ChEBI" id="CHEBI:78536"/>
        <dbReference type="ChEBI" id="CHEBI:456215"/>
        <dbReference type="EC" id="6.1.1.1"/>
    </reaction>
</comment>
<dbReference type="VEuPathDB" id="PlasmoDB:PVBDA_0901570"/>
<gene>
    <name evidence="13" type="ORF">PVBDA_0901570</name>
</gene>
<evidence type="ECO:0000256" key="5">
    <source>
        <dbReference type="ARBA" id="ARBA00022884"/>
    </source>
</evidence>
<evidence type="ECO:0000256" key="9">
    <source>
        <dbReference type="ARBA" id="ARBA00048248"/>
    </source>
</evidence>
<evidence type="ECO:0000256" key="8">
    <source>
        <dbReference type="ARBA" id="ARBA00033323"/>
    </source>
</evidence>
<dbReference type="EMBL" id="LR865387">
    <property type="protein sequence ID" value="CAD2091460.1"/>
    <property type="molecule type" value="Genomic_DNA"/>
</dbReference>
<evidence type="ECO:0000256" key="7">
    <source>
        <dbReference type="ARBA" id="ARBA00023146"/>
    </source>
</evidence>
<reference evidence="13 14" key="1">
    <citation type="submission" date="2020-08" db="EMBL/GenBank/DDBJ databases">
        <authorList>
            <person name="Ramaprasad A."/>
        </authorList>
    </citation>
    <scope>NUCLEOTIDE SEQUENCE [LARGE SCALE GENOMIC DNA]</scope>
</reference>
<dbReference type="EC" id="6.1.1.1" evidence="1"/>
<accession>A0A6V7S3X7</accession>
<evidence type="ECO:0000313" key="13">
    <source>
        <dbReference type="EMBL" id="CAD2091460.1"/>
    </source>
</evidence>
<feature type="domain" description="Tyrosine--tRNA ligase SYY-like C-terminal" evidence="12">
    <location>
        <begin position="472"/>
        <end position="545"/>
    </location>
</feature>
<evidence type="ECO:0000256" key="2">
    <source>
        <dbReference type="ARBA" id="ARBA00022598"/>
    </source>
</evidence>
<dbReference type="InterPro" id="IPR036986">
    <property type="entry name" value="S4_RNA-bd_sf"/>
</dbReference>
<dbReference type="Gene3D" id="3.40.50.620">
    <property type="entry name" value="HUPs"/>
    <property type="match status" value="1"/>
</dbReference>
<keyword evidence="7 11" id="KW-0030">Aminoacyl-tRNA synthetase</keyword>
<dbReference type="GO" id="GO:0005524">
    <property type="term" value="F:ATP binding"/>
    <property type="evidence" value="ECO:0007669"/>
    <property type="project" value="UniProtKB-KW"/>
</dbReference>
<evidence type="ECO:0000256" key="11">
    <source>
        <dbReference type="RuleBase" id="RU363036"/>
    </source>
</evidence>
<dbReference type="AlphaFoldDB" id="A0A6V7S3X7"/>
<dbReference type="GO" id="GO:0005829">
    <property type="term" value="C:cytosol"/>
    <property type="evidence" value="ECO:0007669"/>
    <property type="project" value="TreeGrafter"/>
</dbReference>
<proteinExistence type="inferred from homology"/>
<dbReference type="GO" id="GO:0005739">
    <property type="term" value="C:mitochondrion"/>
    <property type="evidence" value="ECO:0007669"/>
    <property type="project" value="TreeGrafter"/>
</dbReference>
<organism evidence="13 14">
    <name type="scientific">Plasmodium vinckei brucechwatti</name>
    <dbReference type="NCBI Taxonomy" id="119398"/>
    <lineage>
        <taxon>Eukaryota</taxon>
        <taxon>Sar</taxon>
        <taxon>Alveolata</taxon>
        <taxon>Apicomplexa</taxon>
        <taxon>Aconoidasida</taxon>
        <taxon>Haemosporida</taxon>
        <taxon>Plasmodiidae</taxon>
        <taxon>Plasmodium</taxon>
        <taxon>Plasmodium (Vinckeia)</taxon>
    </lineage>
</organism>
<sequence>MMKINKLLVLGLGILLYENNLIIRCYKRSFVLHCNDGNSQHINKSIIKDNTCEYKIKSNALKKLYERKLINYVSDIKNIDKILYENEQENNENKKSVYVGIDLNCKYLHIGSLIPLMVLEILRNYKTDVIVLLGNSTTQIGDPSFQTSERKQTLYEEIYKNEKSIKESIIDYILNNDNINSSSNFNATDFHMRQLCGINLNQMTFQDICKKTDLLSKDEIIYEHSGKGSLRILKNNAWYDKMNVIDFLKYGEHFGIHKLLRKDSVIKKYQNKNLTLKDLNYISLQSYDFLYLYKKYKTYIQIGGSDQWGNIQSGIEFCQNIFNQQLYGLTTNLLLYKNNIKFSKSLFYENKKLPIWINKEYTPPYLFWNFLRNVEDQKVQSYIDMLTNLNINLDEELKKSDHESSKNMNISSYDNIINSAKKKMADHITNTIYGKSVIDKIHKINNIIKNNQFNEIENLQELKILPYNQININSIKQNEINITDVLKFFQIAMTNKEAKEKINQNCIYINTKLITDPKYVLNIIDFLKTKDNNYYYALLRLGKKSAYSIIAKSDEENSNQ</sequence>
<evidence type="ECO:0000313" key="14">
    <source>
        <dbReference type="Proteomes" id="UP000515550"/>
    </source>
</evidence>
<dbReference type="Proteomes" id="UP000515550">
    <property type="component" value="Chromosome PVBDA_09"/>
</dbReference>
<dbReference type="PROSITE" id="PS50889">
    <property type="entry name" value="S4"/>
    <property type="match status" value="1"/>
</dbReference>
<evidence type="ECO:0000256" key="4">
    <source>
        <dbReference type="ARBA" id="ARBA00022840"/>
    </source>
</evidence>
<dbReference type="InterPro" id="IPR024088">
    <property type="entry name" value="Tyr-tRNA-ligase_bac-type"/>
</dbReference>
<dbReference type="Gene3D" id="3.10.290.10">
    <property type="entry name" value="RNA-binding S4 domain"/>
    <property type="match status" value="1"/>
</dbReference>
<dbReference type="InterPro" id="IPR002305">
    <property type="entry name" value="aa-tRNA-synth_Ic"/>
</dbReference>
<evidence type="ECO:0000256" key="3">
    <source>
        <dbReference type="ARBA" id="ARBA00022741"/>
    </source>
</evidence>
<dbReference type="Pfam" id="PF00579">
    <property type="entry name" value="tRNA-synt_1b"/>
    <property type="match status" value="1"/>
</dbReference>
<dbReference type="InterPro" id="IPR014729">
    <property type="entry name" value="Rossmann-like_a/b/a_fold"/>
</dbReference>
<keyword evidence="2 11" id="KW-0436">Ligase</keyword>
<dbReference type="NCBIfam" id="TIGR00234">
    <property type="entry name" value="tyrS"/>
    <property type="match status" value="1"/>
</dbReference>
<evidence type="ECO:0000256" key="6">
    <source>
        <dbReference type="ARBA" id="ARBA00022917"/>
    </source>
</evidence>